<dbReference type="GO" id="GO:0008202">
    <property type="term" value="P:steroid metabolic process"/>
    <property type="evidence" value="ECO:0007669"/>
    <property type="project" value="UniProtKB-KW"/>
</dbReference>
<dbReference type="InterPro" id="IPR036291">
    <property type="entry name" value="NAD(P)-bd_dom_sf"/>
</dbReference>
<keyword evidence="9" id="KW-1185">Reference proteome</keyword>
<dbReference type="InterPro" id="IPR002347">
    <property type="entry name" value="SDR_fam"/>
</dbReference>
<dbReference type="GO" id="GO:0016491">
    <property type="term" value="F:oxidoreductase activity"/>
    <property type="evidence" value="ECO:0007669"/>
    <property type="project" value="UniProtKB-KW"/>
</dbReference>
<dbReference type="Proteomes" id="UP000191039">
    <property type="component" value="Unassembled WGS sequence"/>
</dbReference>
<comment type="similarity">
    <text evidence="1">Belongs to the short-chain dehydrogenases/reductases (SDR) family.</text>
</comment>
<dbReference type="EMBL" id="PDCR01000012">
    <property type="protein sequence ID" value="PEG54477.1"/>
    <property type="molecule type" value="Genomic_DNA"/>
</dbReference>
<evidence type="ECO:0000256" key="2">
    <source>
        <dbReference type="ARBA" id="ARBA00023002"/>
    </source>
</evidence>
<dbReference type="Proteomes" id="UP000220340">
    <property type="component" value="Unassembled WGS sequence"/>
</dbReference>
<sequence length="273" mass="28311">MTFELANKVAIVTGGAAGIGAAAVRHFLKEGAYVVIADINADQGEAMEAELGPDCAFKYTDVSKRSDVQDLVDFAVATFGGLDIMFNNAGISGTMQPNLLDDDFADFEQVLKVDLLGVMLGTQIAARHMKENGGGSIINTTSIGGMQAGCTVLSYRAAKAGVIHFSKSAAIDLAEYGIRVNCIAPGGIPTAILSSATGDAEESGTTSAIRRIIAEDRPLKFDGDTSDIANAAVYLGSDRSRYVTGIVLPVDGGITAGNPRNPLRAMLAEAMAS</sequence>
<evidence type="ECO:0000313" key="8">
    <source>
        <dbReference type="Proteomes" id="UP000191039"/>
    </source>
</evidence>
<protein>
    <submittedName>
        <fullName evidence="7">3-oxoacyl-ACP reductase</fullName>
    </submittedName>
    <submittedName>
        <fullName evidence="6">Oxidoreductase</fullName>
    </submittedName>
</protein>
<accession>A0A1Q4HLU1</accession>
<evidence type="ECO:0000256" key="4">
    <source>
        <dbReference type="ARBA" id="ARBA00023098"/>
    </source>
</evidence>
<comment type="caution">
    <text evidence="6">The sequence shown here is derived from an EMBL/GenBank/DDBJ whole genome shotgun (WGS) entry which is preliminary data.</text>
</comment>
<evidence type="ECO:0000256" key="1">
    <source>
        <dbReference type="ARBA" id="ARBA00006484"/>
    </source>
</evidence>
<keyword evidence="5" id="KW-0753">Steroid metabolism</keyword>
<evidence type="ECO:0000313" key="6">
    <source>
        <dbReference type="EMBL" id="OPE56175.1"/>
    </source>
</evidence>
<dbReference type="Gene3D" id="3.40.50.720">
    <property type="entry name" value="NAD(P)-binding Rossmann-like Domain"/>
    <property type="match status" value="1"/>
</dbReference>
<reference evidence="6 8" key="1">
    <citation type="submission" date="2016-09" db="EMBL/GenBank/DDBJ databases">
        <title>genome sequences of unsequenced Mycobacteria.</title>
        <authorList>
            <person name="Greninger A.L."/>
            <person name="Jerome K.R."/>
            <person name="Mcnair B."/>
            <person name="Wallis C."/>
            <person name="Fang F."/>
        </authorList>
    </citation>
    <scope>NUCLEOTIDE SEQUENCE [LARGE SCALE GENOMIC DNA]</scope>
    <source>
        <strain evidence="6 8">BM1</strain>
    </source>
</reference>
<dbReference type="PRINTS" id="PR00080">
    <property type="entry name" value="SDRFAMILY"/>
</dbReference>
<dbReference type="NCBIfam" id="NF005559">
    <property type="entry name" value="PRK07231.1"/>
    <property type="match status" value="1"/>
</dbReference>
<dbReference type="PRINTS" id="PR00081">
    <property type="entry name" value="GDHRDH"/>
</dbReference>
<dbReference type="EMBL" id="MIJD01000006">
    <property type="protein sequence ID" value="OPE56175.1"/>
    <property type="molecule type" value="Genomic_DNA"/>
</dbReference>
<name>A0A1Q4HLU1_9MYCO</name>
<dbReference type="PANTHER" id="PTHR43180">
    <property type="entry name" value="3-OXOACYL-(ACYL-CARRIER-PROTEIN) REDUCTASE (AFU_ORTHOLOGUE AFUA_6G11210)"/>
    <property type="match status" value="1"/>
</dbReference>
<dbReference type="STRING" id="1801.BRW64_02705"/>
<dbReference type="RefSeq" id="WP_073853939.1">
    <property type="nucleotide sequence ID" value="NZ_BAAATC010000018.1"/>
</dbReference>
<evidence type="ECO:0000256" key="5">
    <source>
        <dbReference type="ARBA" id="ARBA00023221"/>
    </source>
</evidence>
<keyword evidence="2" id="KW-0560">Oxidoreductase</keyword>
<evidence type="ECO:0000256" key="3">
    <source>
        <dbReference type="ARBA" id="ARBA00023027"/>
    </source>
</evidence>
<evidence type="ECO:0000313" key="7">
    <source>
        <dbReference type="EMBL" id="PEG54477.1"/>
    </source>
</evidence>
<keyword evidence="4" id="KW-0443">Lipid metabolism</keyword>
<dbReference type="PANTHER" id="PTHR43180:SF28">
    <property type="entry name" value="NAD(P)-BINDING ROSSMANN-FOLD SUPERFAMILY PROTEIN"/>
    <property type="match status" value="1"/>
</dbReference>
<dbReference type="Pfam" id="PF13561">
    <property type="entry name" value="adh_short_C2"/>
    <property type="match status" value="1"/>
</dbReference>
<keyword evidence="3" id="KW-0520">NAD</keyword>
<evidence type="ECO:0000313" key="9">
    <source>
        <dbReference type="Proteomes" id="UP000220340"/>
    </source>
</evidence>
<dbReference type="OrthoDB" id="286404at2"/>
<gene>
    <name evidence="6" type="ORF">BV510_01325</name>
    <name evidence="7" type="ORF">CRI78_11385</name>
</gene>
<dbReference type="SUPFAM" id="SSF51735">
    <property type="entry name" value="NAD(P)-binding Rossmann-fold domains"/>
    <property type="match status" value="1"/>
</dbReference>
<dbReference type="FunFam" id="3.40.50.720:FF:000084">
    <property type="entry name" value="Short-chain dehydrogenase reductase"/>
    <property type="match status" value="1"/>
</dbReference>
<dbReference type="AlphaFoldDB" id="A0A1Q4HLU1"/>
<organism evidence="6 8">
    <name type="scientific">Mycolicibacterium diernhoferi</name>
    <dbReference type="NCBI Taxonomy" id="1801"/>
    <lineage>
        <taxon>Bacteria</taxon>
        <taxon>Bacillati</taxon>
        <taxon>Actinomycetota</taxon>
        <taxon>Actinomycetes</taxon>
        <taxon>Mycobacteriales</taxon>
        <taxon>Mycobacteriaceae</taxon>
        <taxon>Mycolicibacterium</taxon>
    </lineage>
</organism>
<proteinExistence type="inferred from homology"/>
<reference evidence="7 9" key="2">
    <citation type="submission" date="2017-10" db="EMBL/GenBank/DDBJ databases">
        <title>The new phylogeny of genus Mycobacterium.</title>
        <authorList>
            <person name="Tortoli E."/>
            <person name="Trovato A."/>
            <person name="Cirillo D.M."/>
        </authorList>
    </citation>
    <scope>NUCLEOTIDE SEQUENCE [LARGE SCALE GENOMIC DNA]</scope>
    <source>
        <strain evidence="7 9">IP141170001</strain>
    </source>
</reference>